<feature type="region of interest" description="Disordered" evidence="1">
    <location>
        <begin position="52"/>
        <end position="72"/>
    </location>
</feature>
<organism evidence="2 3">
    <name type="scientific">Tepidiphilus thermophilus</name>
    <dbReference type="NCBI Taxonomy" id="876478"/>
    <lineage>
        <taxon>Bacteria</taxon>
        <taxon>Pseudomonadati</taxon>
        <taxon>Pseudomonadota</taxon>
        <taxon>Hydrogenophilia</taxon>
        <taxon>Hydrogenophilales</taxon>
        <taxon>Hydrogenophilaceae</taxon>
        <taxon>Tepidiphilus</taxon>
    </lineage>
</organism>
<protein>
    <submittedName>
        <fullName evidence="2">Uncharacterized protein</fullName>
    </submittedName>
</protein>
<dbReference type="Proteomes" id="UP000182108">
    <property type="component" value="Unassembled WGS sequence"/>
</dbReference>
<accession>A0A0K6IP26</accession>
<dbReference type="AlphaFoldDB" id="A0A0K6IP26"/>
<evidence type="ECO:0000313" key="2">
    <source>
        <dbReference type="EMBL" id="CUB04853.1"/>
    </source>
</evidence>
<evidence type="ECO:0000313" key="3">
    <source>
        <dbReference type="Proteomes" id="UP000182108"/>
    </source>
</evidence>
<reference evidence="3" key="1">
    <citation type="submission" date="2015-08" db="EMBL/GenBank/DDBJ databases">
        <authorList>
            <person name="Babu N.S."/>
            <person name="Beckwith C.J."/>
            <person name="Beseler K.G."/>
            <person name="Brison A."/>
            <person name="Carone J.V."/>
            <person name="Caskin T.P."/>
            <person name="Diamond M."/>
            <person name="Durham M.E."/>
            <person name="Foxe J.M."/>
            <person name="Go M."/>
            <person name="Henderson B.A."/>
            <person name="Jones I.B."/>
            <person name="McGettigan J.A."/>
            <person name="Micheletti S.J."/>
            <person name="Nasrallah M.E."/>
            <person name="Ortiz D."/>
            <person name="Piller C.R."/>
            <person name="Privatt S.R."/>
            <person name="Schneider S.L."/>
            <person name="Sharp S."/>
            <person name="Smith T.C."/>
            <person name="Stanton J.D."/>
            <person name="Ullery H.E."/>
            <person name="Wilson R.J."/>
            <person name="Serrano M.G."/>
            <person name="Buck G."/>
            <person name="Lee V."/>
            <person name="Wang Y."/>
            <person name="Carvalho R."/>
            <person name="Voegtly L."/>
            <person name="Shi R."/>
            <person name="Duckworth R."/>
            <person name="Johnson A."/>
            <person name="Loviza R."/>
            <person name="Walstead R."/>
            <person name="Shah Z."/>
            <person name="Kiflezghi M."/>
            <person name="Wade K."/>
            <person name="Ball S.L."/>
            <person name="Bradley K.W."/>
            <person name="Asai D.J."/>
            <person name="Bowman C.A."/>
            <person name="Russell D.A."/>
            <person name="Pope W.H."/>
            <person name="Jacobs-Sera D."/>
            <person name="Hendrix R.W."/>
            <person name="Hatfull G.F."/>
        </authorList>
    </citation>
    <scope>NUCLEOTIDE SEQUENCE [LARGE SCALE GENOMIC DNA]</scope>
    <source>
        <strain evidence="3">JCM 19170</strain>
    </source>
</reference>
<sequence length="72" mass="8022">MNPRPIETAQDEDLRLSRQAMQRAALRAWEIAARTGTAIIIRRAGAIEAVRPQELEPPQLQQTLHAPDTGKP</sequence>
<dbReference type="EMBL" id="CYHH01000001">
    <property type="protein sequence ID" value="CUB04853.1"/>
    <property type="molecule type" value="Genomic_DNA"/>
</dbReference>
<proteinExistence type="predicted"/>
<gene>
    <name evidence="2" type="ORF">Ga0061068_101100</name>
</gene>
<name>A0A0K6IP26_9PROT</name>
<keyword evidence="3" id="KW-1185">Reference proteome</keyword>
<evidence type="ECO:0000256" key="1">
    <source>
        <dbReference type="SAM" id="MobiDB-lite"/>
    </source>
</evidence>
<dbReference type="RefSeq" id="WP_055422493.1">
    <property type="nucleotide sequence ID" value="NZ_CYHH01000001.1"/>
</dbReference>